<reference evidence="3" key="1">
    <citation type="submission" date="2015-03" db="EMBL/GenBank/DDBJ databases">
        <authorList>
            <person name="Urmite Genomes"/>
        </authorList>
    </citation>
    <scope>NUCLEOTIDE SEQUENCE [LARGE SCALE GENOMIC DNA]</scope>
    <source>
        <strain evidence="3">FF10</strain>
    </source>
</reference>
<organism evidence="2 3">
    <name type="scientific">Streptococcus varani</name>
    <dbReference type="NCBI Taxonomy" id="1608583"/>
    <lineage>
        <taxon>Bacteria</taxon>
        <taxon>Bacillati</taxon>
        <taxon>Bacillota</taxon>
        <taxon>Bacilli</taxon>
        <taxon>Lactobacillales</taxon>
        <taxon>Streptococcaceae</taxon>
        <taxon>Streptococcus</taxon>
    </lineage>
</organism>
<accession>A0A0E4CST7</accession>
<protein>
    <submittedName>
        <fullName evidence="2">Uncharacterized protein</fullName>
    </submittedName>
</protein>
<dbReference type="AlphaFoldDB" id="A0A0E4CST7"/>
<dbReference type="EMBL" id="CTEN01000003">
    <property type="protein sequence ID" value="CQR24929.1"/>
    <property type="molecule type" value="Genomic_DNA"/>
</dbReference>
<keyword evidence="3" id="KW-1185">Reference proteome</keyword>
<feature type="transmembrane region" description="Helical" evidence="1">
    <location>
        <begin position="12"/>
        <end position="42"/>
    </location>
</feature>
<evidence type="ECO:0000313" key="3">
    <source>
        <dbReference type="Proteomes" id="UP000198604"/>
    </source>
</evidence>
<evidence type="ECO:0000256" key="1">
    <source>
        <dbReference type="SAM" id="Phobius"/>
    </source>
</evidence>
<dbReference type="STRING" id="1608583.BN1356_01276"/>
<proteinExistence type="predicted"/>
<sequence>MNKPLKQFIIGITVGLVAYLIFKSVLEVILSLLALFLAYSFFKGVMDNKDENG</sequence>
<gene>
    <name evidence="2" type="ORF">BN1356_01276</name>
</gene>
<dbReference type="RefSeq" id="WP_176694244.1">
    <property type="nucleotide sequence ID" value="NZ_CTEN01000003.1"/>
</dbReference>
<dbReference type="Proteomes" id="UP000198604">
    <property type="component" value="Unassembled WGS sequence"/>
</dbReference>
<keyword evidence="1" id="KW-1133">Transmembrane helix</keyword>
<keyword evidence="1" id="KW-0472">Membrane</keyword>
<keyword evidence="1" id="KW-0812">Transmembrane</keyword>
<name>A0A0E4CST7_9STRE</name>
<evidence type="ECO:0000313" key="2">
    <source>
        <dbReference type="EMBL" id="CQR24929.1"/>
    </source>
</evidence>